<proteinExistence type="predicted"/>
<dbReference type="GO" id="GO:0016874">
    <property type="term" value="F:ligase activity"/>
    <property type="evidence" value="ECO:0007669"/>
    <property type="project" value="UniProtKB-KW"/>
</dbReference>
<protein>
    <submittedName>
        <fullName evidence="2">Ligase-associated DNA damage response endonuclease PdeM</fullName>
    </submittedName>
</protein>
<comment type="caution">
    <text evidence="2">The sequence shown here is derived from an EMBL/GenBank/DDBJ whole genome shotgun (WGS) entry which is preliminary data.</text>
</comment>
<dbReference type="InterPro" id="IPR026336">
    <property type="entry name" value="PdeM-like"/>
</dbReference>
<organism evidence="2 3">
    <name type="scientific">Olivibacter ginsenosidimutans</name>
    <dbReference type="NCBI Taxonomy" id="1176537"/>
    <lineage>
        <taxon>Bacteria</taxon>
        <taxon>Pseudomonadati</taxon>
        <taxon>Bacteroidota</taxon>
        <taxon>Sphingobacteriia</taxon>
        <taxon>Sphingobacteriales</taxon>
        <taxon>Sphingobacteriaceae</taxon>
        <taxon>Olivibacter</taxon>
    </lineage>
</organism>
<dbReference type="InterPro" id="IPR024173">
    <property type="entry name" value="Pesterase_MJ0037-like"/>
</dbReference>
<dbReference type="InterPro" id="IPR029052">
    <property type="entry name" value="Metallo-depent_PP-like"/>
</dbReference>
<keyword evidence="2" id="KW-0540">Nuclease</keyword>
<dbReference type="NCBIfam" id="TIGR04123">
    <property type="entry name" value="P_estr_lig_assc"/>
    <property type="match status" value="1"/>
</dbReference>
<dbReference type="Gene3D" id="3.60.21.10">
    <property type="match status" value="1"/>
</dbReference>
<dbReference type="SUPFAM" id="SSF56300">
    <property type="entry name" value="Metallo-dependent phosphatases"/>
    <property type="match status" value="1"/>
</dbReference>
<keyword evidence="2" id="KW-0255">Endonuclease</keyword>
<feature type="domain" description="Calcineurin-like phosphoesterase" evidence="1">
    <location>
        <begin position="29"/>
        <end position="166"/>
    </location>
</feature>
<accession>A0ABP9C373</accession>
<dbReference type="GO" id="GO:0004519">
    <property type="term" value="F:endonuclease activity"/>
    <property type="evidence" value="ECO:0007669"/>
    <property type="project" value="UniProtKB-KW"/>
</dbReference>
<sequence length="216" mass="24405">MMDYLPIQLNGITVYLLVEKCVFLPHTHTLVIADVHLGKAAHFRKSGIIIPSSAGTQRDYKTLHHLIVKYNPNRIIFLGDLFHSIANASWQYFLEFVNCYPWLNLILILGNHDILSPTHYDQANLLTYKESLIEDKMIFSHAPLDNIPYGMLNMAGHIHPAASLKGLGKQSLKLPCFHFQYPYFLLPAFGSLTGTFLLPKGDGQQFVVTGKVVKEI</sequence>
<dbReference type="PANTHER" id="PTHR39323:SF1">
    <property type="entry name" value="BLR1149 PROTEIN"/>
    <property type="match status" value="1"/>
</dbReference>
<dbReference type="Proteomes" id="UP001501411">
    <property type="component" value="Unassembled WGS sequence"/>
</dbReference>
<evidence type="ECO:0000259" key="1">
    <source>
        <dbReference type="Pfam" id="PF00149"/>
    </source>
</evidence>
<dbReference type="InterPro" id="IPR004843">
    <property type="entry name" value="Calcineurin-like_PHP"/>
</dbReference>
<dbReference type="PIRSF" id="PIRSF000887">
    <property type="entry name" value="Pesterase_MJ0037"/>
    <property type="match status" value="1"/>
</dbReference>
<dbReference type="Pfam" id="PF00149">
    <property type="entry name" value="Metallophos"/>
    <property type="match status" value="1"/>
</dbReference>
<name>A0ABP9C373_9SPHI</name>
<keyword evidence="2" id="KW-0436">Ligase</keyword>
<evidence type="ECO:0000313" key="3">
    <source>
        <dbReference type="Proteomes" id="UP001501411"/>
    </source>
</evidence>
<keyword evidence="2" id="KW-0378">Hydrolase</keyword>
<dbReference type="RefSeq" id="WP_345234058.1">
    <property type="nucleotide sequence ID" value="NZ_BAABIQ010000043.1"/>
</dbReference>
<keyword evidence="3" id="KW-1185">Reference proteome</keyword>
<reference evidence="3" key="1">
    <citation type="journal article" date="2019" name="Int. J. Syst. Evol. Microbiol.">
        <title>The Global Catalogue of Microorganisms (GCM) 10K type strain sequencing project: providing services to taxonomists for standard genome sequencing and annotation.</title>
        <authorList>
            <consortium name="The Broad Institute Genomics Platform"/>
            <consortium name="The Broad Institute Genome Sequencing Center for Infectious Disease"/>
            <person name="Wu L."/>
            <person name="Ma J."/>
        </authorList>
    </citation>
    <scope>NUCLEOTIDE SEQUENCE [LARGE SCALE GENOMIC DNA]</scope>
    <source>
        <strain evidence="3">JCM 18200</strain>
    </source>
</reference>
<dbReference type="PANTHER" id="PTHR39323">
    <property type="entry name" value="BLR1149 PROTEIN"/>
    <property type="match status" value="1"/>
</dbReference>
<gene>
    <name evidence="2" type="primary">pdeM</name>
    <name evidence="2" type="ORF">GCM10023231_36270</name>
</gene>
<evidence type="ECO:0000313" key="2">
    <source>
        <dbReference type="EMBL" id="GAA4803948.1"/>
    </source>
</evidence>
<dbReference type="EMBL" id="BAABIQ010000043">
    <property type="protein sequence ID" value="GAA4803948.1"/>
    <property type="molecule type" value="Genomic_DNA"/>
</dbReference>